<dbReference type="PROSITE" id="PS50240">
    <property type="entry name" value="TRYPSIN_DOM"/>
    <property type="match status" value="1"/>
</dbReference>
<evidence type="ECO:0000259" key="5">
    <source>
        <dbReference type="PROSITE" id="PS50240"/>
    </source>
</evidence>
<evidence type="ECO:0000256" key="4">
    <source>
        <dbReference type="ARBA" id="ARBA00023157"/>
    </source>
</evidence>
<dbReference type="EMBL" id="NCKU01001649">
    <property type="protein sequence ID" value="RWS11586.1"/>
    <property type="molecule type" value="Genomic_DNA"/>
</dbReference>
<accession>A0A3S3Q0H3</accession>
<keyword evidence="2" id="KW-0378">Hydrolase</keyword>
<dbReference type="InterPro" id="IPR043504">
    <property type="entry name" value="Peptidase_S1_PA_chymotrypsin"/>
</dbReference>
<gene>
    <name evidence="6" type="ORF">B4U79_08175</name>
</gene>
<dbReference type="PANTHER" id="PTHR24252:SF7">
    <property type="entry name" value="HYALIN"/>
    <property type="match status" value="1"/>
</dbReference>
<name>A0A3S3Q0H3_9ACAR</name>
<dbReference type="InterPro" id="IPR001254">
    <property type="entry name" value="Trypsin_dom"/>
</dbReference>
<evidence type="ECO:0000256" key="3">
    <source>
        <dbReference type="ARBA" id="ARBA00022825"/>
    </source>
</evidence>
<dbReference type="PROSITE" id="PS00135">
    <property type="entry name" value="TRYPSIN_SER"/>
    <property type="match status" value="1"/>
</dbReference>
<dbReference type="SMART" id="SM00020">
    <property type="entry name" value="Tryp_SPc"/>
    <property type="match status" value="1"/>
</dbReference>
<evidence type="ECO:0000256" key="2">
    <source>
        <dbReference type="ARBA" id="ARBA00022801"/>
    </source>
</evidence>
<comment type="caution">
    <text evidence="6">The sequence shown here is derived from an EMBL/GenBank/DDBJ whole genome shotgun (WGS) entry which is preliminary data.</text>
</comment>
<dbReference type="InterPro" id="IPR001314">
    <property type="entry name" value="Peptidase_S1A"/>
</dbReference>
<dbReference type="PRINTS" id="PR00722">
    <property type="entry name" value="CHYMOTRYPSIN"/>
</dbReference>
<keyword evidence="7" id="KW-1185">Reference proteome</keyword>
<dbReference type="InterPro" id="IPR033116">
    <property type="entry name" value="TRYPSIN_SER"/>
</dbReference>
<sequence length="285" mass="31755">LTKIKGMISRLTVLNKEILKSESFECGIRFGWNKRRNLPQYRVVGGLNAAPGDFPWQVSLIKNGKHHCGGAIIAPKWVVTVAHCLKNLREKNNLKILAGTIDVQNEYRHGSIYNIEKFIVHENFIHKHYLNDIALIKLSSEIKINKGDDNGRGSVAPICLPVSNAIYRGNATISGWGALAWKGKRPRNLHAVDVQIIDDKYCRLSPKRIYDFDRHLCAGHLKGGKDACGGDSGSPLVTLINGKAVLIGLVAYGKKCAMPNAPGVYTEVAFFRKWIEWKTELSFPK</sequence>
<protein>
    <submittedName>
        <fullName evidence="6">Trypsin-1-like protein</fullName>
    </submittedName>
</protein>
<dbReference type="AlphaFoldDB" id="A0A3S3Q0H3"/>
<feature type="domain" description="Peptidase S1" evidence="5">
    <location>
        <begin position="43"/>
        <end position="280"/>
    </location>
</feature>
<dbReference type="GO" id="GO:0004252">
    <property type="term" value="F:serine-type endopeptidase activity"/>
    <property type="evidence" value="ECO:0007669"/>
    <property type="project" value="InterPro"/>
</dbReference>
<dbReference type="Proteomes" id="UP000285301">
    <property type="component" value="Unassembled WGS sequence"/>
</dbReference>
<dbReference type="STRING" id="1965070.A0A3S3Q0H3"/>
<dbReference type="InterPro" id="IPR009003">
    <property type="entry name" value="Peptidase_S1_PA"/>
</dbReference>
<evidence type="ECO:0000313" key="6">
    <source>
        <dbReference type="EMBL" id="RWS11586.1"/>
    </source>
</evidence>
<dbReference type="OrthoDB" id="6514235at2759"/>
<feature type="non-terminal residue" evidence="6">
    <location>
        <position position="1"/>
    </location>
</feature>
<dbReference type="Pfam" id="PF00089">
    <property type="entry name" value="Trypsin"/>
    <property type="match status" value="1"/>
</dbReference>
<dbReference type="PANTHER" id="PTHR24252">
    <property type="entry name" value="ACROSIN-RELATED"/>
    <property type="match status" value="1"/>
</dbReference>
<evidence type="ECO:0000313" key="7">
    <source>
        <dbReference type="Proteomes" id="UP000285301"/>
    </source>
</evidence>
<dbReference type="SUPFAM" id="SSF50494">
    <property type="entry name" value="Trypsin-like serine proteases"/>
    <property type="match status" value="1"/>
</dbReference>
<evidence type="ECO:0000256" key="1">
    <source>
        <dbReference type="ARBA" id="ARBA00022670"/>
    </source>
</evidence>
<keyword evidence="1" id="KW-0645">Protease</keyword>
<organism evidence="6 7">
    <name type="scientific">Dinothrombium tinctorium</name>
    <dbReference type="NCBI Taxonomy" id="1965070"/>
    <lineage>
        <taxon>Eukaryota</taxon>
        <taxon>Metazoa</taxon>
        <taxon>Ecdysozoa</taxon>
        <taxon>Arthropoda</taxon>
        <taxon>Chelicerata</taxon>
        <taxon>Arachnida</taxon>
        <taxon>Acari</taxon>
        <taxon>Acariformes</taxon>
        <taxon>Trombidiformes</taxon>
        <taxon>Prostigmata</taxon>
        <taxon>Anystina</taxon>
        <taxon>Parasitengona</taxon>
        <taxon>Trombidioidea</taxon>
        <taxon>Trombidiidae</taxon>
        <taxon>Dinothrombium</taxon>
    </lineage>
</organism>
<dbReference type="FunFam" id="2.40.10.10:FF:000003">
    <property type="entry name" value="Transmembrane serine protease 3"/>
    <property type="match status" value="1"/>
</dbReference>
<keyword evidence="3" id="KW-0720">Serine protease</keyword>
<dbReference type="CDD" id="cd00190">
    <property type="entry name" value="Tryp_SPc"/>
    <property type="match status" value="1"/>
</dbReference>
<reference evidence="6 7" key="1">
    <citation type="journal article" date="2018" name="Gigascience">
        <title>Genomes of trombidid mites reveal novel predicted allergens and laterally-transferred genes associated with secondary metabolism.</title>
        <authorList>
            <person name="Dong X."/>
            <person name="Chaisiri K."/>
            <person name="Xia D."/>
            <person name="Armstrong S.D."/>
            <person name="Fang Y."/>
            <person name="Donnelly M.J."/>
            <person name="Kadowaki T."/>
            <person name="McGarry J.W."/>
            <person name="Darby A.C."/>
            <person name="Makepeace B.L."/>
        </authorList>
    </citation>
    <scope>NUCLEOTIDE SEQUENCE [LARGE SCALE GENOMIC DNA]</scope>
    <source>
        <strain evidence="6">UoL-WK</strain>
    </source>
</reference>
<proteinExistence type="predicted"/>
<dbReference type="GO" id="GO:0006508">
    <property type="term" value="P:proteolysis"/>
    <property type="evidence" value="ECO:0007669"/>
    <property type="project" value="UniProtKB-KW"/>
</dbReference>
<dbReference type="Gene3D" id="2.40.10.10">
    <property type="entry name" value="Trypsin-like serine proteases"/>
    <property type="match status" value="1"/>
</dbReference>
<keyword evidence="4" id="KW-1015">Disulfide bond</keyword>